<comment type="subcellular location">
    <subcellularLocation>
        <location evidence="1">Membrane</location>
        <topology evidence="1">Multi-pass membrane protein</topology>
    </subcellularLocation>
</comment>
<feature type="transmembrane region" description="Helical" evidence="5">
    <location>
        <begin position="65"/>
        <end position="88"/>
    </location>
</feature>
<sequence>MNWADYLIIAIITLSMLVGFWRGLLREVISLATWIAAFAISFLFAEQAATHLTPYLDVPSLRAAAAFGGLFLITLLIGGLIGILASYLVHYTGLTGTDRVLGMSFGLARGAAVVTVLVLAAGLTPLPKDPWWQQSLLLRHFQETALWLRDFLPPELAQNFRFPEIVPK</sequence>
<keyword evidence="4 5" id="KW-0472">Membrane</keyword>
<feature type="transmembrane region" description="Helical" evidence="5">
    <location>
        <begin position="100"/>
        <end position="123"/>
    </location>
</feature>
<dbReference type="PANTHER" id="PTHR36926:SF1">
    <property type="entry name" value="COLICIN V PRODUCTION PROTEIN"/>
    <property type="match status" value="1"/>
</dbReference>
<feature type="transmembrane region" description="Helical" evidence="5">
    <location>
        <begin position="6"/>
        <end position="21"/>
    </location>
</feature>
<accession>A0ABX1TN32</accession>
<dbReference type="EMBL" id="SPMZ01000038">
    <property type="protein sequence ID" value="NMQ20094.1"/>
    <property type="molecule type" value="Genomic_DNA"/>
</dbReference>
<name>A0ABX1TN32_9GAMM</name>
<evidence type="ECO:0000256" key="3">
    <source>
        <dbReference type="ARBA" id="ARBA00022989"/>
    </source>
</evidence>
<evidence type="ECO:0000256" key="1">
    <source>
        <dbReference type="ARBA" id="ARBA00004141"/>
    </source>
</evidence>
<comment type="caution">
    <text evidence="6">The sequence shown here is derived from an EMBL/GenBank/DDBJ whole genome shotgun (WGS) entry which is preliminary data.</text>
</comment>
<reference evidence="6 7" key="1">
    <citation type="submission" date="2019-03" db="EMBL/GenBank/DDBJ databases">
        <title>Metabolic reconstructions from genomes of highly enriched 'Candidatus Accumulibacter' and 'Candidatus Competibacter' bioreactor populations.</title>
        <authorList>
            <person name="Annavajhala M.K."/>
            <person name="Welles L."/>
            <person name="Abbas B."/>
            <person name="Sorokin D."/>
            <person name="Park H."/>
            <person name="Van Loosdrecht M."/>
            <person name="Chandran K."/>
        </authorList>
    </citation>
    <scope>NUCLEOTIDE SEQUENCE [LARGE SCALE GENOMIC DNA]</scope>
    <source>
        <strain evidence="6 7">SBR_G</strain>
    </source>
</reference>
<dbReference type="RefSeq" id="WP_169249358.1">
    <property type="nucleotide sequence ID" value="NZ_SPMZ01000038.1"/>
</dbReference>
<proteinExistence type="predicted"/>
<evidence type="ECO:0000313" key="6">
    <source>
        <dbReference type="EMBL" id="NMQ20094.1"/>
    </source>
</evidence>
<dbReference type="Pfam" id="PF02674">
    <property type="entry name" value="Colicin_V"/>
    <property type="match status" value="1"/>
</dbReference>
<protein>
    <submittedName>
        <fullName evidence="6">CvpA family protein</fullName>
    </submittedName>
</protein>
<dbReference type="InterPro" id="IPR052719">
    <property type="entry name" value="CvpA-like"/>
</dbReference>
<organism evidence="6 7">
    <name type="scientific">Candidatus Competibacter phosphatis</name>
    <dbReference type="NCBI Taxonomy" id="221280"/>
    <lineage>
        <taxon>Bacteria</taxon>
        <taxon>Pseudomonadati</taxon>
        <taxon>Pseudomonadota</taxon>
        <taxon>Gammaproteobacteria</taxon>
        <taxon>Candidatus Competibacteraceae</taxon>
        <taxon>Candidatus Competibacter</taxon>
    </lineage>
</organism>
<evidence type="ECO:0000256" key="2">
    <source>
        <dbReference type="ARBA" id="ARBA00022692"/>
    </source>
</evidence>
<evidence type="ECO:0000256" key="5">
    <source>
        <dbReference type="SAM" id="Phobius"/>
    </source>
</evidence>
<keyword evidence="2 5" id="KW-0812">Transmembrane</keyword>
<gene>
    <name evidence="6" type="ORF">E4P82_13340</name>
</gene>
<feature type="transmembrane region" description="Helical" evidence="5">
    <location>
        <begin position="28"/>
        <end position="45"/>
    </location>
</feature>
<evidence type="ECO:0000313" key="7">
    <source>
        <dbReference type="Proteomes" id="UP000760480"/>
    </source>
</evidence>
<dbReference type="InterPro" id="IPR003825">
    <property type="entry name" value="Colicin-V_CvpA"/>
</dbReference>
<dbReference type="PANTHER" id="PTHR36926">
    <property type="entry name" value="COLICIN V PRODUCTION PROTEIN"/>
    <property type="match status" value="1"/>
</dbReference>
<keyword evidence="3 5" id="KW-1133">Transmembrane helix</keyword>
<evidence type="ECO:0000256" key="4">
    <source>
        <dbReference type="ARBA" id="ARBA00023136"/>
    </source>
</evidence>
<keyword evidence="7" id="KW-1185">Reference proteome</keyword>
<dbReference type="Proteomes" id="UP000760480">
    <property type="component" value="Unassembled WGS sequence"/>
</dbReference>